<evidence type="ECO:0000313" key="7">
    <source>
        <dbReference type="EMBL" id="SCY09462.1"/>
    </source>
</evidence>
<dbReference type="InterPro" id="IPR036188">
    <property type="entry name" value="FAD/NAD-bd_sf"/>
</dbReference>
<keyword evidence="2" id="KW-0784">Thiamine biosynthesis</keyword>
<evidence type="ECO:0000256" key="2">
    <source>
        <dbReference type="ARBA" id="ARBA00022977"/>
    </source>
</evidence>
<keyword evidence="3" id="KW-0560">Oxidoreductase</keyword>
<dbReference type="GO" id="GO:0043799">
    <property type="term" value="F:glycine oxidase activity"/>
    <property type="evidence" value="ECO:0007669"/>
    <property type="project" value="UniProtKB-EC"/>
</dbReference>
<evidence type="ECO:0000256" key="1">
    <source>
        <dbReference type="ARBA" id="ARBA00004948"/>
    </source>
</evidence>
<gene>
    <name evidence="7" type="ORF">SAMN05720606_102326</name>
</gene>
<comment type="catalytic activity">
    <reaction evidence="4">
        <text>glycine + O2 + H2O = glyoxylate + H2O2 + NH4(+)</text>
        <dbReference type="Rhea" id="RHEA:11532"/>
        <dbReference type="ChEBI" id="CHEBI:15377"/>
        <dbReference type="ChEBI" id="CHEBI:15379"/>
        <dbReference type="ChEBI" id="CHEBI:16240"/>
        <dbReference type="ChEBI" id="CHEBI:28938"/>
        <dbReference type="ChEBI" id="CHEBI:36655"/>
        <dbReference type="ChEBI" id="CHEBI:57305"/>
        <dbReference type="EC" id="1.4.3.19"/>
    </reaction>
</comment>
<dbReference type="Gene3D" id="3.30.9.10">
    <property type="entry name" value="D-Amino Acid Oxidase, subunit A, domain 2"/>
    <property type="match status" value="1"/>
</dbReference>
<dbReference type="EMBL" id="FMVM01000002">
    <property type="protein sequence ID" value="SCY09462.1"/>
    <property type="molecule type" value="Genomic_DNA"/>
</dbReference>
<dbReference type="GO" id="GO:0009229">
    <property type="term" value="P:thiamine diphosphate biosynthetic process"/>
    <property type="evidence" value="ECO:0007669"/>
    <property type="project" value="UniProtKB-UniPathway"/>
</dbReference>
<dbReference type="Gene3D" id="3.50.50.60">
    <property type="entry name" value="FAD/NAD(P)-binding domain"/>
    <property type="match status" value="1"/>
</dbReference>
<proteinExistence type="predicted"/>
<dbReference type="GO" id="GO:0009228">
    <property type="term" value="P:thiamine biosynthetic process"/>
    <property type="evidence" value="ECO:0007669"/>
    <property type="project" value="UniProtKB-KW"/>
</dbReference>
<organism evidence="7 8">
    <name type="scientific">Paenibacillus polysaccharolyticus</name>
    <dbReference type="NCBI Taxonomy" id="582692"/>
    <lineage>
        <taxon>Bacteria</taxon>
        <taxon>Bacillati</taxon>
        <taxon>Bacillota</taxon>
        <taxon>Bacilli</taxon>
        <taxon>Bacillales</taxon>
        <taxon>Paenibacillaceae</taxon>
        <taxon>Paenibacillus</taxon>
    </lineage>
</organism>
<keyword evidence="8" id="KW-1185">Reference proteome</keyword>
<evidence type="ECO:0000256" key="3">
    <source>
        <dbReference type="ARBA" id="ARBA00023002"/>
    </source>
</evidence>
<dbReference type="InterPro" id="IPR012727">
    <property type="entry name" value="Gly_oxidase_ThiO"/>
</dbReference>
<dbReference type="GO" id="GO:0005737">
    <property type="term" value="C:cytoplasm"/>
    <property type="evidence" value="ECO:0007669"/>
    <property type="project" value="TreeGrafter"/>
</dbReference>
<dbReference type="PANTHER" id="PTHR13847:SF289">
    <property type="entry name" value="GLYCINE OXIDASE"/>
    <property type="match status" value="1"/>
</dbReference>
<feature type="domain" description="FAD dependent oxidoreductase" evidence="6">
    <location>
        <begin position="6"/>
        <end position="351"/>
    </location>
</feature>
<accession>A0A1G5D475</accession>
<reference evidence="8" key="1">
    <citation type="submission" date="2016-10" db="EMBL/GenBank/DDBJ databases">
        <authorList>
            <person name="Varghese N."/>
            <person name="Submissions S."/>
        </authorList>
    </citation>
    <scope>NUCLEOTIDE SEQUENCE [LARGE SCALE GENOMIC DNA]</scope>
    <source>
        <strain evidence="8">BL9</strain>
    </source>
</reference>
<dbReference type="SUPFAM" id="SSF54373">
    <property type="entry name" value="FAD-linked reductases, C-terminal domain"/>
    <property type="match status" value="1"/>
</dbReference>
<dbReference type="Proteomes" id="UP000198538">
    <property type="component" value="Unassembled WGS sequence"/>
</dbReference>
<protein>
    <recommendedName>
        <fullName evidence="5">glycine oxidase</fullName>
        <ecNumber evidence="5">1.4.3.19</ecNumber>
    </recommendedName>
</protein>
<dbReference type="UniPathway" id="UPA00060"/>
<evidence type="ECO:0000313" key="8">
    <source>
        <dbReference type="Proteomes" id="UP000198538"/>
    </source>
</evidence>
<dbReference type="PANTHER" id="PTHR13847">
    <property type="entry name" value="SARCOSINE DEHYDROGENASE-RELATED"/>
    <property type="match status" value="1"/>
</dbReference>
<dbReference type="Pfam" id="PF01266">
    <property type="entry name" value="DAO"/>
    <property type="match status" value="1"/>
</dbReference>
<evidence type="ECO:0000256" key="4">
    <source>
        <dbReference type="ARBA" id="ARBA00049872"/>
    </source>
</evidence>
<dbReference type="STRING" id="582692.SAMN05720606_102326"/>
<dbReference type="NCBIfam" id="TIGR02352">
    <property type="entry name" value="thiamin_ThiO"/>
    <property type="match status" value="1"/>
</dbReference>
<evidence type="ECO:0000256" key="5">
    <source>
        <dbReference type="ARBA" id="ARBA00050018"/>
    </source>
</evidence>
<sequence>MRENFDICVIGGGVIGLSIAIHAAQKGAKVVIVEKGQLGQEASGGRAGLLTTVSEGSSEEHPYARLSREALQYLLHWIPELQSKTQISSGLVQQDLLRLSINHEETSILEDTFQLQSAANPGTTVLSAEKAREIEPLLSPHIQMAVRSPGEYHVDPVQYSHALAKMARKLGVTIKEQTEAVQLIQQNQKLHGILTNHNDQIRAKTTVLAAGAWSALLARWAKLKLPVYPLKGQIIVLKQGNIDLNVMINTSRGYILSKPNGTVVLGATNEREKFNKAITPKGLEQLLPLFDYVPELKRCEIQELWAGLRPATSDGQPIIGAVPEWEGFYLATGHTRHGVLLSGITGHLVTQELEMNKTPNLLNAFGFERFTAAGMR</sequence>
<dbReference type="EC" id="1.4.3.19" evidence="5"/>
<dbReference type="RefSeq" id="WP_090916280.1">
    <property type="nucleotide sequence ID" value="NZ_FMVM01000002.1"/>
</dbReference>
<name>A0A1G5D475_9BACL</name>
<comment type="pathway">
    <text evidence="1">Cofactor biosynthesis; thiamine diphosphate biosynthesis.</text>
</comment>
<dbReference type="AlphaFoldDB" id="A0A1G5D475"/>
<dbReference type="SUPFAM" id="SSF51905">
    <property type="entry name" value="FAD/NAD(P)-binding domain"/>
    <property type="match status" value="1"/>
</dbReference>
<dbReference type="InterPro" id="IPR006076">
    <property type="entry name" value="FAD-dep_OxRdtase"/>
</dbReference>
<evidence type="ECO:0000259" key="6">
    <source>
        <dbReference type="Pfam" id="PF01266"/>
    </source>
</evidence>
<dbReference type="GO" id="GO:0050660">
    <property type="term" value="F:flavin adenine dinucleotide binding"/>
    <property type="evidence" value="ECO:0007669"/>
    <property type="project" value="InterPro"/>
</dbReference>